<dbReference type="Pfam" id="PF00181">
    <property type="entry name" value="Ribosomal_L2_N"/>
    <property type="match status" value="1"/>
</dbReference>
<dbReference type="InterPro" id="IPR022669">
    <property type="entry name" value="Ribosomal_uL2_C"/>
</dbReference>
<evidence type="ECO:0000256" key="6">
    <source>
        <dbReference type="SAM" id="MobiDB-lite"/>
    </source>
</evidence>
<dbReference type="InterPro" id="IPR014726">
    <property type="entry name" value="Ribosomal_uL2_dom3"/>
</dbReference>
<dbReference type="PANTHER" id="PTHR13691:SF5">
    <property type="entry name" value="LARGE RIBOSOMAL SUBUNIT PROTEIN UL2M"/>
    <property type="match status" value="1"/>
</dbReference>
<dbReference type="PANTHER" id="PTHR13691">
    <property type="entry name" value="RIBOSOMAL PROTEIN L2"/>
    <property type="match status" value="1"/>
</dbReference>
<sequence>MKMKIFKPTTPSRRGMTGIDFSLLTKKRAEKSLLKYVRRSVGRSKASGRITVRHKGGGVKRMYRIIEFSQTKMDSPANVIALEYDPNRTGFIALIEYTDNVKQYIIAPQGLKVGDSIIFSQKAPLTPGNRTALKNISVGTNVYNIELEPGKGGILVRSAGSAAQVLAQENGFTNLKMPSSEVRKVKDECFATIGMVSNPENRFYRIGKAGKSRLKGRRPHVRGSAMNPVDHPHGGGEGRQPIGLKHPKTPWGLPALGVKTRYKKKWTNKYIISRRKKK</sequence>
<feature type="compositionally biased region" description="Basic residues" evidence="6">
    <location>
        <begin position="210"/>
        <end position="221"/>
    </location>
</feature>
<organism evidence="9 10">
    <name type="scientific">Candidatus Staskawiczbacteria bacterium RIFCSPLOWO2_01_FULL_38_12b</name>
    <dbReference type="NCBI Taxonomy" id="1802214"/>
    <lineage>
        <taxon>Bacteria</taxon>
        <taxon>Candidatus Staskawicziibacteriota</taxon>
    </lineage>
</organism>
<dbReference type="AlphaFoldDB" id="A0A1G2IGA8"/>
<evidence type="ECO:0000313" key="10">
    <source>
        <dbReference type="Proteomes" id="UP000176774"/>
    </source>
</evidence>
<protein>
    <recommendedName>
        <fullName evidence="4 5">Large ribosomal subunit protein uL2</fullName>
    </recommendedName>
</protein>
<dbReference type="Proteomes" id="UP000176774">
    <property type="component" value="Unassembled WGS sequence"/>
</dbReference>
<keyword evidence="5" id="KW-0699">rRNA-binding</keyword>
<dbReference type="FunFam" id="4.10.950.10:FF:000001">
    <property type="entry name" value="50S ribosomal protein L2"/>
    <property type="match status" value="1"/>
</dbReference>
<dbReference type="SMART" id="SM01382">
    <property type="entry name" value="Ribosomal_L2_C"/>
    <property type="match status" value="1"/>
</dbReference>
<dbReference type="SUPFAM" id="SSF50104">
    <property type="entry name" value="Translation proteins SH3-like domain"/>
    <property type="match status" value="1"/>
</dbReference>
<dbReference type="Pfam" id="PF03947">
    <property type="entry name" value="Ribosomal_L2_C"/>
    <property type="match status" value="1"/>
</dbReference>
<dbReference type="STRING" id="1802214.A2908_00675"/>
<dbReference type="InterPro" id="IPR014722">
    <property type="entry name" value="Rib_uL2_dom2"/>
</dbReference>
<dbReference type="FunFam" id="2.30.30.30:FF:000001">
    <property type="entry name" value="50S ribosomal protein L2"/>
    <property type="match status" value="1"/>
</dbReference>
<feature type="region of interest" description="Disordered" evidence="6">
    <location>
        <begin position="210"/>
        <end position="250"/>
    </location>
</feature>
<dbReference type="InterPro" id="IPR005880">
    <property type="entry name" value="Ribosomal_uL2_bac/org-type"/>
</dbReference>
<dbReference type="GO" id="GO:0003735">
    <property type="term" value="F:structural constituent of ribosome"/>
    <property type="evidence" value="ECO:0007669"/>
    <property type="project" value="InterPro"/>
</dbReference>
<dbReference type="InterPro" id="IPR012340">
    <property type="entry name" value="NA-bd_OB-fold"/>
</dbReference>
<dbReference type="GO" id="GO:0016740">
    <property type="term" value="F:transferase activity"/>
    <property type="evidence" value="ECO:0007669"/>
    <property type="project" value="InterPro"/>
</dbReference>
<evidence type="ECO:0000259" key="8">
    <source>
        <dbReference type="SMART" id="SM01383"/>
    </source>
</evidence>
<comment type="subunit">
    <text evidence="5">Part of the 50S ribosomal subunit. Forms a bridge to the 30S subunit in the 70S ribosome.</text>
</comment>
<dbReference type="InterPro" id="IPR022671">
    <property type="entry name" value="Ribosomal_uL2_CS"/>
</dbReference>
<dbReference type="InterPro" id="IPR002171">
    <property type="entry name" value="Ribosomal_uL2"/>
</dbReference>
<dbReference type="SUPFAM" id="SSF50249">
    <property type="entry name" value="Nucleic acid-binding proteins"/>
    <property type="match status" value="1"/>
</dbReference>
<feature type="domain" description="Large ribosomal subunit protein uL2 C-terminal" evidence="7">
    <location>
        <begin position="125"/>
        <end position="254"/>
    </location>
</feature>
<keyword evidence="2 5" id="KW-0689">Ribosomal protein</keyword>
<name>A0A1G2IGA8_9BACT</name>
<evidence type="ECO:0000256" key="2">
    <source>
        <dbReference type="ARBA" id="ARBA00022980"/>
    </source>
</evidence>
<keyword evidence="5" id="KW-0694">RNA-binding</keyword>
<feature type="domain" description="Large ribosomal subunit protein uL2 RNA-binding" evidence="8">
    <location>
        <begin position="42"/>
        <end position="119"/>
    </location>
</feature>
<evidence type="ECO:0000256" key="1">
    <source>
        <dbReference type="ARBA" id="ARBA00005636"/>
    </source>
</evidence>
<dbReference type="NCBIfam" id="TIGR01171">
    <property type="entry name" value="rplB_bact"/>
    <property type="match status" value="1"/>
</dbReference>
<evidence type="ECO:0000259" key="7">
    <source>
        <dbReference type="SMART" id="SM01382"/>
    </source>
</evidence>
<dbReference type="SMART" id="SM01383">
    <property type="entry name" value="Ribosomal_L2"/>
    <property type="match status" value="1"/>
</dbReference>
<evidence type="ECO:0000256" key="4">
    <source>
        <dbReference type="ARBA" id="ARBA00035242"/>
    </source>
</evidence>
<dbReference type="InterPro" id="IPR022666">
    <property type="entry name" value="Ribosomal_uL2_RNA-bd_dom"/>
</dbReference>
<proteinExistence type="inferred from homology"/>
<comment type="function">
    <text evidence="5">One of the primary rRNA binding proteins. Required for association of the 30S and 50S subunits to form the 70S ribosome, for tRNA binding and peptide bond formation. It has been suggested to have peptidyltransferase activity; this is somewhat controversial. Makes several contacts with the 16S rRNA in the 70S ribosome.</text>
</comment>
<dbReference type="Gene3D" id="4.10.950.10">
    <property type="entry name" value="Ribosomal protein L2, domain 3"/>
    <property type="match status" value="1"/>
</dbReference>
<dbReference type="Gene3D" id="2.30.30.30">
    <property type="match status" value="1"/>
</dbReference>
<accession>A0A1G2IGA8</accession>
<dbReference type="GO" id="GO:0015934">
    <property type="term" value="C:large ribosomal subunit"/>
    <property type="evidence" value="ECO:0007669"/>
    <property type="project" value="InterPro"/>
</dbReference>
<comment type="caution">
    <text evidence="9">The sequence shown here is derived from an EMBL/GenBank/DDBJ whole genome shotgun (WGS) entry which is preliminary data.</text>
</comment>
<dbReference type="HAMAP" id="MF_01320_B">
    <property type="entry name" value="Ribosomal_uL2_B"/>
    <property type="match status" value="1"/>
</dbReference>
<evidence type="ECO:0000256" key="5">
    <source>
        <dbReference type="HAMAP-Rule" id="MF_01320"/>
    </source>
</evidence>
<comment type="similarity">
    <text evidence="1 5">Belongs to the universal ribosomal protein uL2 family.</text>
</comment>
<dbReference type="GO" id="GO:0019843">
    <property type="term" value="F:rRNA binding"/>
    <property type="evidence" value="ECO:0007669"/>
    <property type="project" value="UniProtKB-UniRule"/>
</dbReference>
<dbReference type="InterPro" id="IPR008991">
    <property type="entry name" value="Translation_prot_SH3-like_sf"/>
</dbReference>
<evidence type="ECO:0000256" key="3">
    <source>
        <dbReference type="ARBA" id="ARBA00023274"/>
    </source>
</evidence>
<dbReference type="GO" id="GO:0002181">
    <property type="term" value="P:cytoplasmic translation"/>
    <property type="evidence" value="ECO:0007669"/>
    <property type="project" value="TreeGrafter"/>
</dbReference>
<evidence type="ECO:0000313" key="9">
    <source>
        <dbReference type="EMBL" id="OGZ73617.1"/>
    </source>
</evidence>
<keyword evidence="3 5" id="KW-0687">Ribonucleoprotein</keyword>
<dbReference type="Gene3D" id="2.40.50.140">
    <property type="entry name" value="Nucleic acid-binding proteins"/>
    <property type="match status" value="1"/>
</dbReference>
<gene>
    <name evidence="5" type="primary">rplB</name>
    <name evidence="9" type="ORF">A2908_00675</name>
</gene>
<dbReference type="EMBL" id="MHPA01000010">
    <property type="protein sequence ID" value="OGZ73617.1"/>
    <property type="molecule type" value="Genomic_DNA"/>
</dbReference>
<reference evidence="9 10" key="1">
    <citation type="journal article" date="2016" name="Nat. Commun.">
        <title>Thousands of microbial genomes shed light on interconnected biogeochemical processes in an aquifer system.</title>
        <authorList>
            <person name="Anantharaman K."/>
            <person name="Brown C.T."/>
            <person name="Hug L.A."/>
            <person name="Sharon I."/>
            <person name="Castelle C.J."/>
            <person name="Probst A.J."/>
            <person name="Thomas B.C."/>
            <person name="Singh A."/>
            <person name="Wilkins M.J."/>
            <person name="Karaoz U."/>
            <person name="Brodie E.L."/>
            <person name="Williams K.H."/>
            <person name="Hubbard S.S."/>
            <person name="Banfield J.F."/>
        </authorList>
    </citation>
    <scope>NUCLEOTIDE SEQUENCE [LARGE SCALE GENOMIC DNA]</scope>
</reference>
<dbReference type="PIRSF" id="PIRSF002158">
    <property type="entry name" value="Ribosomal_L2"/>
    <property type="match status" value="1"/>
</dbReference>
<dbReference type="PROSITE" id="PS00467">
    <property type="entry name" value="RIBOSOMAL_L2"/>
    <property type="match status" value="1"/>
</dbReference>